<reference evidence="2" key="2">
    <citation type="journal article" date="2023" name="Int. J. Mol. Sci.">
        <title>De Novo Assembly and Annotation of 11 Diverse Shrub Willow (Salix) Genomes Reveals Novel Gene Organization in Sex-Linked Regions.</title>
        <authorList>
            <person name="Hyden B."/>
            <person name="Feng K."/>
            <person name="Yates T.B."/>
            <person name="Jawdy S."/>
            <person name="Cereghino C."/>
            <person name="Smart L.B."/>
            <person name="Muchero W."/>
        </authorList>
    </citation>
    <scope>NUCLEOTIDE SEQUENCE</scope>
    <source>
        <tissue evidence="2">Shoot tip</tissue>
    </source>
</reference>
<feature type="region of interest" description="Disordered" evidence="1">
    <location>
        <begin position="1"/>
        <end position="107"/>
    </location>
</feature>
<feature type="compositionally biased region" description="Polar residues" evidence="1">
    <location>
        <begin position="25"/>
        <end position="44"/>
    </location>
</feature>
<dbReference type="AlphaFoldDB" id="A0A9Q0TW89"/>
<keyword evidence="3" id="KW-1185">Reference proteome</keyword>
<evidence type="ECO:0000313" key="2">
    <source>
        <dbReference type="EMBL" id="KAJ6718923.1"/>
    </source>
</evidence>
<dbReference type="EMBL" id="JAPFFK010000014">
    <property type="protein sequence ID" value="KAJ6718923.1"/>
    <property type="molecule type" value="Genomic_DNA"/>
</dbReference>
<dbReference type="Proteomes" id="UP001151532">
    <property type="component" value="Chromosome 10"/>
</dbReference>
<gene>
    <name evidence="2" type="ORF">OIU79_006733</name>
</gene>
<accession>A0A9Q0TW89</accession>
<proteinExistence type="predicted"/>
<name>A0A9Q0TW89_SALPP</name>
<sequence>MPLNNDVNPKDVILRREGSIPNDISPKQDTVQPENPPTLKTNLDITHAHMARDPKGKGINKDESNSSMEIHHRKGNSREINTSSQSREEVGDEESSVHADCQASTRDEDTAWSPLVVRKKKGGCKKKEVRGF</sequence>
<organism evidence="2 3">
    <name type="scientific">Salix purpurea</name>
    <name type="common">Purple osier willow</name>
    <dbReference type="NCBI Taxonomy" id="77065"/>
    <lineage>
        <taxon>Eukaryota</taxon>
        <taxon>Viridiplantae</taxon>
        <taxon>Streptophyta</taxon>
        <taxon>Embryophyta</taxon>
        <taxon>Tracheophyta</taxon>
        <taxon>Spermatophyta</taxon>
        <taxon>Magnoliopsida</taxon>
        <taxon>eudicotyledons</taxon>
        <taxon>Gunneridae</taxon>
        <taxon>Pentapetalae</taxon>
        <taxon>rosids</taxon>
        <taxon>fabids</taxon>
        <taxon>Malpighiales</taxon>
        <taxon>Salicaceae</taxon>
        <taxon>Saliceae</taxon>
        <taxon>Salix</taxon>
    </lineage>
</organism>
<protein>
    <submittedName>
        <fullName evidence="2">Uncharacterized protein</fullName>
    </submittedName>
</protein>
<dbReference type="OrthoDB" id="10516134at2759"/>
<feature type="compositionally biased region" description="Basic and acidic residues" evidence="1">
    <location>
        <begin position="8"/>
        <end position="18"/>
    </location>
</feature>
<comment type="caution">
    <text evidence="2">The sequence shown here is derived from an EMBL/GenBank/DDBJ whole genome shotgun (WGS) entry which is preliminary data.</text>
</comment>
<evidence type="ECO:0000313" key="3">
    <source>
        <dbReference type="Proteomes" id="UP001151532"/>
    </source>
</evidence>
<evidence type="ECO:0000256" key="1">
    <source>
        <dbReference type="SAM" id="MobiDB-lite"/>
    </source>
</evidence>
<reference evidence="2" key="1">
    <citation type="submission" date="2022-11" db="EMBL/GenBank/DDBJ databases">
        <authorList>
            <person name="Hyden B.L."/>
            <person name="Feng K."/>
            <person name="Yates T."/>
            <person name="Jawdy S."/>
            <person name="Smart L.B."/>
            <person name="Muchero W."/>
        </authorList>
    </citation>
    <scope>NUCLEOTIDE SEQUENCE</scope>
    <source>
        <tissue evidence="2">Shoot tip</tissue>
    </source>
</reference>
<feature type="compositionally biased region" description="Basic and acidic residues" evidence="1">
    <location>
        <begin position="46"/>
        <end position="64"/>
    </location>
</feature>